<dbReference type="Gene3D" id="3.90.550.10">
    <property type="entry name" value="Spore Coat Polysaccharide Biosynthesis Protein SpsA, Chain A"/>
    <property type="match status" value="1"/>
</dbReference>
<evidence type="ECO:0000313" key="12">
    <source>
        <dbReference type="EMBL" id="BAT15904.1"/>
    </source>
</evidence>
<feature type="compositionally biased region" description="Low complexity" evidence="11">
    <location>
        <begin position="106"/>
        <end position="121"/>
    </location>
</feature>
<keyword evidence="5" id="KW-0812">Transmembrane</keyword>
<comment type="similarity">
    <text evidence="2">Belongs to the glycosyltransferase 34 family.</text>
</comment>
<dbReference type="GO" id="GO:0016757">
    <property type="term" value="F:glycosyltransferase activity"/>
    <property type="evidence" value="ECO:0007669"/>
    <property type="project" value="UniProtKB-KW"/>
</dbReference>
<dbReference type="PANTHER" id="PTHR31311:SF8">
    <property type="entry name" value="GLYCOSYLTRANSFERASE 3-RELATED"/>
    <property type="match status" value="1"/>
</dbReference>
<evidence type="ECO:0000256" key="6">
    <source>
        <dbReference type="ARBA" id="ARBA00022968"/>
    </source>
</evidence>
<evidence type="ECO:0000256" key="7">
    <source>
        <dbReference type="ARBA" id="ARBA00022989"/>
    </source>
</evidence>
<dbReference type="FunFam" id="3.90.550.10:FF:000032">
    <property type="entry name" value="xyloglucan 6-xylosyltransferase 2"/>
    <property type="match status" value="1"/>
</dbReference>
<dbReference type="Pfam" id="PF05637">
    <property type="entry name" value="Glyco_transf_34"/>
    <property type="match status" value="1"/>
</dbReference>
<evidence type="ECO:0000256" key="9">
    <source>
        <dbReference type="ARBA" id="ARBA00023136"/>
    </source>
</evidence>
<evidence type="ECO:0000256" key="2">
    <source>
        <dbReference type="ARBA" id="ARBA00005664"/>
    </source>
</evidence>
<evidence type="ECO:0000256" key="3">
    <source>
        <dbReference type="ARBA" id="ARBA00022676"/>
    </source>
</evidence>
<dbReference type="OMA" id="KVTRWNA"/>
<keyword evidence="9" id="KW-0472">Membrane</keyword>
<keyword evidence="14" id="KW-1267">Proteomics identification</keyword>
<evidence type="ECO:0000256" key="1">
    <source>
        <dbReference type="ARBA" id="ARBA00004323"/>
    </source>
</evidence>
<feature type="region of interest" description="Disordered" evidence="11">
    <location>
        <begin position="85"/>
        <end position="132"/>
    </location>
</feature>
<keyword evidence="4" id="KW-0808">Transferase</keyword>
<evidence type="ECO:0000313" key="13">
    <source>
        <dbReference type="Proteomes" id="UP000059680"/>
    </source>
</evidence>
<dbReference type="InterPro" id="IPR029044">
    <property type="entry name" value="Nucleotide-diphossugar_trans"/>
</dbReference>
<keyword evidence="6" id="KW-0735">Signal-anchor</keyword>
<sequence>CVAMAVTGGGRPAVRQQAARGKQMQRTFNNVKITLICGFITLLVLRGTVGINLLTYGVGGGGGSDAVAAAEEARVVEDIERILREIRSDTDDDDDDEEEEPLGVDASTTTTTNSTTTTATAARRRSSNHTYTLGPKVTRWNAKRRQWLSRNPGFPSRDARGKPRILLVTGSQPAPCDDAAGDHYLLKATKNKIDYCRIHGIEIVHSMAHLDRELAGYWAKLPLLRRLMLSHPEVEWVWWMDSDALFTDMAFELPLARYDTSNLVIHGYPELLFAKRSWIALNTGSFLLRNCQWSLELLDAWAPMGPKGRVRDEAGKVLTASLTGRPAFEADDQSALIHILLTQKERWMEKVYVEDKYFLHGFWAGLVDKYEEMMERHHPGLGDERWPFVTHFVGCKPCGGYGDYPRERCLGGMERAFNFADNQVLRLYGFRHRSLASARVRRVANRTDNPLVNKEAALKMDAKIES</sequence>
<organism evidence="12 13">
    <name type="scientific">Oryza sativa subsp. japonica</name>
    <name type="common">Rice</name>
    <dbReference type="NCBI Taxonomy" id="39947"/>
    <lineage>
        <taxon>Eukaryota</taxon>
        <taxon>Viridiplantae</taxon>
        <taxon>Streptophyta</taxon>
        <taxon>Embryophyta</taxon>
        <taxon>Tracheophyta</taxon>
        <taxon>Spermatophyta</taxon>
        <taxon>Magnoliopsida</taxon>
        <taxon>Liliopsida</taxon>
        <taxon>Poales</taxon>
        <taxon>Poaceae</taxon>
        <taxon>BOP clade</taxon>
        <taxon>Oryzoideae</taxon>
        <taxon>Oryzeae</taxon>
        <taxon>Oryzinae</taxon>
        <taxon>Oryza</taxon>
        <taxon>Oryza sativa</taxon>
    </lineage>
</organism>
<protein>
    <submittedName>
        <fullName evidence="12">Os12g0149300 protein</fullName>
    </submittedName>
</protein>
<dbReference type="AlphaFoldDB" id="A0A0P0Y765"/>
<reference evidence="12 13" key="3">
    <citation type="journal article" date="2013" name="Rice">
        <title>Improvement of the Oryza sativa Nipponbare reference genome using next generation sequence and optical map data.</title>
        <authorList>
            <person name="Kawahara Y."/>
            <person name="de la Bastide M."/>
            <person name="Hamilton J.P."/>
            <person name="Kanamori H."/>
            <person name="McCombie W.R."/>
            <person name="Ouyang S."/>
            <person name="Schwartz D.C."/>
            <person name="Tanaka T."/>
            <person name="Wu J."/>
            <person name="Zhou S."/>
            <person name="Childs K.L."/>
            <person name="Davidson R.M."/>
            <person name="Lin H."/>
            <person name="Quesada-Ocampo L."/>
            <person name="Vaillancourt B."/>
            <person name="Sakai H."/>
            <person name="Lee S.S."/>
            <person name="Kim J."/>
            <person name="Numa H."/>
            <person name="Itoh T."/>
            <person name="Buell C.R."/>
            <person name="Matsumoto T."/>
        </authorList>
    </citation>
    <scope>NUCLEOTIDE SEQUENCE [LARGE SCALE GENOMIC DNA]</scope>
    <source>
        <strain evidence="13">cv. Nipponbare</strain>
    </source>
</reference>
<evidence type="ECO:0000256" key="8">
    <source>
        <dbReference type="ARBA" id="ARBA00023034"/>
    </source>
</evidence>
<name>A0A0P0Y765_ORYSJ</name>
<dbReference type="GO" id="GO:0000139">
    <property type="term" value="C:Golgi membrane"/>
    <property type="evidence" value="ECO:0007669"/>
    <property type="project" value="UniProtKB-SubCell"/>
</dbReference>
<keyword evidence="10" id="KW-0325">Glycoprotein</keyword>
<dbReference type="InterPro" id="IPR008630">
    <property type="entry name" value="Glyco_trans_34"/>
</dbReference>
<reference evidence="12 13" key="2">
    <citation type="journal article" date="2013" name="Plant Cell Physiol.">
        <title>Rice Annotation Project Database (RAP-DB): an integrative and interactive database for rice genomics.</title>
        <authorList>
            <person name="Sakai H."/>
            <person name="Lee S.S."/>
            <person name="Tanaka T."/>
            <person name="Numa H."/>
            <person name="Kim J."/>
            <person name="Kawahara Y."/>
            <person name="Wakimoto H."/>
            <person name="Yang C.C."/>
            <person name="Iwamoto M."/>
            <person name="Abe T."/>
            <person name="Yamada Y."/>
            <person name="Muto A."/>
            <person name="Inokuchi H."/>
            <person name="Ikemura T."/>
            <person name="Matsumoto T."/>
            <person name="Sasaki T."/>
            <person name="Itoh T."/>
        </authorList>
    </citation>
    <scope>NUCLEOTIDE SEQUENCE [LARGE SCALE GENOMIC DNA]</scope>
    <source>
        <strain evidence="13">cv. Nipponbare</strain>
    </source>
</reference>
<feature type="compositionally biased region" description="Acidic residues" evidence="11">
    <location>
        <begin position="90"/>
        <end position="102"/>
    </location>
</feature>
<dbReference type="PANTHER" id="PTHR31311">
    <property type="entry name" value="XYLOGLUCAN 6-XYLOSYLTRANSFERASE 5-RELATED-RELATED"/>
    <property type="match status" value="1"/>
</dbReference>
<reference evidence="13" key="1">
    <citation type="journal article" date="2005" name="Nature">
        <title>The map-based sequence of the rice genome.</title>
        <authorList>
            <consortium name="International rice genome sequencing project (IRGSP)"/>
            <person name="Matsumoto T."/>
            <person name="Wu J."/>
            <person name="Kanamori H."/>
            <person name="Katayose Y."/>
            <person name="Fujisawa M."/>
            <person name="Namiki N."/>
            <person name="Mizuno H."/>
            <person name="Yamamoto K."/>
            <person name="Antonio B.A."/>
            <person name="Baba T."/>
            <person name="Sakata K."/>
            <person name="Nagamura Y."/>
            <person name="Aoki H."/>
            <person name="Arikawa K."/>
            <person name="Arita K."/>
            <person name="Bito T."/>
            <person name="Chiden Y."/>
            <person name="Fujitsuka N."/>
            <person name="Fukunaka R."/>
            <person name="Hamada M."/>
            <person name="Harada C."/>
            <person name="Hayashi A."/>
            <person name="Hijishita S."/>
            <person name="Honda M."/>
            <person name="Hosokawa S."/>
            <person name="Ichikawa Y."/>
            <person name="Idonuma A."/>
            <person name="Iijima M."/>
            <person name="Ikeda M."/>
            <person name="Ikeno M."/>
            <person name="Ito K."/>
            <person name="Ito S."/>
            <person name="Ito T."/>
            <person name="Ito Y."/>
            <person name="Ito Y."/>
            <person name="Iwabuchi A."/>
            <person name="Kamiya K."/>
            <person name="Karasawa W."/>
            <person name="Kurita K."/>
            <person name="Katagiri S."/>
            <person name="Kikuta A."/>
            <person name="Kobayashi H."/>
            <person name="Kobayashi N."/>
            <person name="Machita K."/>
            <person name="Maehara T."/>
            <person name="Masukawa M."/>
            <person name="Mizubayashi T."/>
            <person name="Mukai Y."/>
            <person name="Nagasaki H."/>
            <person name="Nagata Y."/>
            <person name="Naito S."/>
            <person name="Nakashima M."/>
            <person name="Nakama Y."/>
            <person name="Nakamichi Y."/>
            <person name="Nakamura M."/>
            <person name="Meguro A."/>
            <person name="Negishi M."/>
            <person name="Ohta I."/>
            <person name="Ohta T."/>
            <person name="Okamoto M."/>
            <person name="Ono N."/>
            <person name="Saji S."/>
            <person name="Sakaguchi M."/>
            <person name="Sakai K."/>
            <person name="Shibata M."/>
            <person name="Shimokawa T."/>
            <person name="Song J."/>
            <person name="Takazaki Y."/>
            <person name="Terasawa K."/>
            <person name="Tsugane M."/>
            <person name="Tsuji K."/>
            <person name="Ueda S."/>
            <person name="Waki K."/>
            <person name="Yamagata H."/>
            <person name="Yamamoto M."/>
            <person name="Yamamoto S."/>
            <person name="Yamane H."/>
            <person name="Yoshiki S."/>
            <person name="Yoshihara R."/>
            <person name="Yukawa K."/>
            <person name="Zhong H."/>
            <person name="Yano M."/>
            <person name="Yuan Q."/>
            <person name="Ouyang S."/>
            <person name="Liu J."/>
            <person name="Jones K.M."/>
            <person name="Gansberger K."/>
            <person name="Moffat K."/>
            <person name="Hill J."/>
            <person name="Bera J."/>
            <person name="Fadrosh D."/>
            <person name="Jin S."/>
            <person name="Johri S."/>
            <person name="Kim M."/>
            <person name="Overton L."/>
            <person name="Reardon M."/>
            <person name="Tsitrin T."/>
            <person name="Vuong H."/>
            <person name="Weaver B."/>
            <person name="Ciecko A."/>
            <person name="Tallon L."/>
            <person name="Jackson J."/>
            <person name="Pai G."/>
            <person name="Aken S.V."/>
            <person name="Utterback T."/>
            <person name="Reidmuller S."/>
            <person name="Feldblyum T."/>
            <person name="Hsiao J."/>
            <person name="Zismann V."/>
            <person name="Iobst S."/>
            <person name="de Vazeille A.R."/>
            <person name="Buell C.R."/>
            <person name="Ying K."/>
            <person name="Li Y."/>
            <person name="Lu T."/>
            <person name="Huang Y."/>
            <person name="Zhao Q."/>
            <person name="Feng Q."/>
            <person name="Zhang L."/>
            <person name="Zhu J."/>
            <person name="Weng Q."/>
            <person name="Mu J."/>
            <person name="Lu Y."/>
            <person name="Fan D."/>
            <person name="Liu Y."/>
            <person name="Guan J."/>
            <person name="Zhang Y."/>
            <person name="Yu S."/>
            <person name="Liu X."/>
            <person name="Zhang Y."/>
            <person name="Hong G."/>
            <person name="Han B."/>
            <person name="Choisne N."/>
            <person name="Demange N."/>
            <person name="Orjeda G."/>
            <person name="Samain S."/>
            <person name="Cattolico L."/>
            <person name="Pelletier E."/>
            <person name="Couloux A."/>
            <person name="Segurens B."/>
            <person name="Wincker P."/>
            <person name="D'Hont A."/>
            <person name="Scarpelli C."/>
            <person name="Weissenbach J."/>
            <person name="Salanoubat M."/>
            <person name="Quetier F."/>
            <person name="Yu Y."/>
            <person name="Kim H.R."/>
            <person name="Rambo T."/>
            <person name="Currie J."/>
            <person name="Collura K."/>
            <person name="Luo M."/>
            <person name="Yang T."/>
            <person name="Ammiraju J.S.S."/>
            <person name="Engler F."/>
            <person name="Soderlund C."/>
            <person name="Wing R.A."/>
            <person name="Palmer L.E."/>
            <person name="de la Bastide M."/>
            <person name="Spiegel L."/>
            <person name="Nascimento L."/>
            <person name="Zutavern T."/>
            <person name="O'Shaughnessy A."/>
            <person name="Dike S."/>
            <person name="Dedhia N."/>
            <person name="Preston R."/>
            <person name="Balija V."/>
            <person name="McCombie W.R."/>
            <person name="Chow T."/>
            <person name="Chen H."/>
            <person name="Chung M."/>
            <person name="Chen C."/>
            <person name="Shaw J."/>
            <person name="Wu H."/>
            <person name="Hsiao K."/>
            <person name="Chao Y."/>
            <person name="Chu M."/>
            <person name="Cheng C."/>
            <person name="Hour A."/>
            <person name="Lee P."/>
            <person name="Lin S."/>
            <person name="Lin Y."/>
            <person name="Liou J."/>
            <person name="Liu S."/>
            <person name="Hsing Y."/>
            <person name="Raghuvanshi S."/>
            <person name="Mohanty A."/>
            <person name="Bharti A.K."/>
            <person name="Gaur A."/>
            <person name="Gupta V."/>
            <person name="Kumar D."/>
            <person name="Ravi V."/>
            <person name="Vij S."/>
            <person name="Kapur A."/>
            <person name="Khurana P."/>
            <person name="Khurana P."/>
            <person name="Khurana J.P."/>
            <person name="Tyagi A.K."/>
            <person name="Gaikwad K."/>
            <person name="Singh A."/>
            <person name="Dalal V."/>
            <person name="Srivastava S."/>
            <person name="Dixit A."/>
            <person name="Pal A.K."/>
            <person name="Ghazi I.A."/>
            <person name="Yadav M."/>
            <person name="Pandit A."/>
            <person name="Bhargava A."/>
            <person name="Sureshbabu K."/>
            <person name="Batra K."/>
            <person name="Sharma T.R."/>
            <person name="Mohapatra T."/>
            <person name="Singh N.K."/>
            <person name="Messing J."/>
            <person name="Nelson A.B."/>
            <person name="Fuks G."/>
            <person name="Kavchok S."/>
            <person name="Keizer G."/>
            <person name="Linton E."/>
            <person name="Llaca V."/>
            <person name="Song R."/>
            <person name="Tanyolac B."/>
            <person name="Young S."/>
            <person name="Ho-Il K."/>
            <person name="Hahn J.H."/>
            <person name="Sangsakoo G."/>
            <person name="Vanavichit A."/>
            <person name="de Mattos Luiz.A.T."/>
            <person name="Zimmer P.D."/>
            <person name="Malone G."/>
            <person name="Dellagostin O."/>
            <person name="de Oliveira A.C."/>
            <person name="Bevan M."/>
            <person name="Bancroft I."/>
            <person name="Minx P."/>
            <person name="Cordum H."/>
            <person name="Wilson R."/>
            <person name="Cheng Z."/>
            <person name="Jin W."/>
            <person name="Jiang J."/>
            <person name="Leong S.A."/>
            <person name="Iwama H."/>
            <person name="Gojobori T."/>
            <person name="Itoh T."/>
            <person name="Niimura Y."/>
            <person name="Fujii Y."/>
            <person name="Habara T."/>
            <person name="Sakai H."/>
            <person name="Sato Y."/>
            <person name="Wilson G."/>
            <person name="Kumar K."/>
            <person name="McCouch S."/>
            <person name="Juretic N."/>
            <person name="Hoen D."/>
            <person name="Wright S."/>
            <person name="Bruskiewich R."/>
            <person name="Bureau T."/>
            <person name="Miyao A."/>
            <person name="Hirochika H."/>
            <person name="Nishikawa T."/>
            <person name="Kadowaki K."/>
            <person name="Sugiura M."/>
            <person name="Burr B."/>
            <person name="Sasaki T."/>
        </authorList>
    </citation>
    <scope>NUCLEOTIDE SEQUENCE [LARGE SCALE GENOMIC DNA]</scope>
    <source>
        <strain evidence="13">cv. Nipponbare</strain>
    </source>
</reference>
<proteinExistence type="evidence at protein level"/>
<keyword evidence="3" id="KW-0328">Glycosyltransferase</keyword>
<gene>
    <name evidence="12" type="ordered locus">Os12g0149300</name>
    <name evidence="12" type="ORF">OSNPB_120149300</name>
</gene>
<evidence type="ECO:0000256" key="10">
    <source>
        <dbReference type="ARBA" id="ARBA00023180"/>
    </source>
</evidence>
<feature type="non-terminal residue" evidence="12">
    <location>
        <position position="1"/>
    </location>
</feature>
<evidence type="ECO:0007829" key="14">
    <source>
        <dbReference type="ProteomicsDB" id="A0A0P0Y765"/>
    </source>
</evidence>
<dbReference type="Proteomes" id="UP000059680">
    <property type="component" value="Chromosome 12"/>
</dbReference>
<dbReference type="Gramene" id="Os12t0149300-01">
    <property type="protein sequence ID" value="Os12t0149300-01"/>
    <property type="gene ID" value="Os12g0149300"/>
</dbReference>
<keyword evidence="7" id="KW-1133">Transmembrane helix</keyword>
<comment type="subcellular location">
    <subcellularLocation>
        <location evidence="1">Golgi apparatus membrane</location>
        <topology evidence="1">Single-pass type II membrane protein</topology>
    </subcellularLocation>
</comment>
<evidence type="ECO:0000256" key="4">
    <source>
        <dbReference type="ARBA" id="ARBA00022679"/>
    </source>
</evidence>
<accession>A0A0P0Y765</accession>
<keyword evidence="8" id="KW-0333">Golgi apparatus</keyword>
<evidence type="ECO:0000256" key="11">
    <source>
        <dbReference type="SAM" id="MobiDB-lite"/>
    </source>
</evidence>
<keyword evidence="13" id="KW-1185">Reference proteome</keyword>
<dbReference type="EMBL" id="AP014968">
    <property type="protein sequence ID" value="BAT15904.1"/>
    <property type="molecule type" value="Genomic_DNA"/>
</dbReference>
<evidence type="ECO:0000256" key="5">
    <source>
        <dbReference type="ARBA" id="ARBA00022692"/>
    </source>
</evidence>